<dbReference type="SUPFAM" id="SSF56300">
    <property type="entry name" value="Metallo-dependent phosphatases"/>
    <property type="match status" value="1"/>
</dbReference>
<dbReference type="InterPro" id="IPR029052">
    <property type="entry name" value="Metallo-depent_PP-like"/>
</dbReference>
<dbReference type="OrthoDB" id="2111073at2"/>
<reference evidence="1" key="1">
    <citation type="submission" date="2016-08" db="EMBL/GenBank/DDBJ databases">
        <title>Complete genome of Cloacibacillus porcorum.</title>
        <authorList>
            <person name="Looft T."/>
            <person name="Bayles D.O."/>
            <person name="Alt D.P."/>
        </authorList>
    </citation>
    <scope>NUCLEOTIDE SEQUENCE [LARGE SCALE GENOMIC DNA]</scope>
    <source>
        <strain evidence="1">CL-84</strain>
    </source>
</reference>
<dbReference type="KEGG" id="cpor:BED41_02330"/>
<keyword evidence="2" id="KW-1185">Reference proteome</keyword>
<proteinExistence type="predicted"/>
<dbReference type="GO" id="GO:0016787">
    <property type="term" value="F:hydrolase activity"/>
    <property type="evidence" value="ECO:0007669"/>
    <property type="project" value="InterPro"/>
</dbReference>
<accession>A0A1B2I241</accession>
<organism evidence="1 2">
    <name type="scientific">Cloacibacillus porcorum</name>
    <dbReference type="NCBI Taxonomy" id="1197717"/>
    <lineage>
        <taxon>Bacteria</taxon>
        <taxon>Thermotogati</taxon>
        <taxon>Synergistota</taxon>
        <taxon>Synergistia</taxon>
        <taxon>Synergistales</taxon>
        <taxon>Synergistaceae</taxon>
        <taxon>Cloacibacillus</taxon>
    </lineage>
</organism>
<sequence length="225" mass="25840">MATLHIPPNIPKPTLQEIRECPIIKHFDDLGIWFGINPPCIDAREMVLHLSDTPYTIYPYLRRALRRLHPAWIVHTGDFVDNVKLEKRPGMLDLYQKRIKDFLSIFEEEDYGAILVTGNHDHVPTLLEEQHSESVQVWTGPGRFSLGQFSFRAGHTYDDVSGDPAQYNLYGHNLEYTSGCTEEGRMYLNGLQSMYLIHIYTGEVISIPYPPGTDNARLQRKKVSL</sequence>
<dbReference type="EMBL" id="CP016757">
    <property type="protein sequence ID" value="ANZ44030.1"/>
    <property type="molecule type" value="Genomic_DNA"/>
</dbReference>
<dbReference type="Proteomes" id="UP000093044">
    <property type="component" value="Chromosome"/>
</dbReference>
<dbReference type="Gene3D" id="3.60.21.10">
    <property type="match status" value="1"/>
</dbReference>
<dbReference type="RefSeq" id="WP_066742604.1">
    <property type="nucleotide sequence ID" value="NZ_CALCLR010000017.1"/>
</dbReference>
<evidence type="ECO:0000313" key="2">
    <source>
        <dbReference type="Proteomes" id="UP000093044"/>
    </source>
</evidence>
<protein>
    <submittedName>
        <fullName evidence="1">Uncharacterized protein</fullName>
    </submittedName>
</protein>
<dbReference type="InterPro" id="IPR004843">
    <property type="entry name" value="Calcineurin-like_PHP"/>
</dbReference>
<gene>
    <name evidence="1" type="ORF">BED41_02330</name>
</gene>
<dbReference type="GeneID" id="83056687"/>
<dbReference type="AlphaFoldDB" id="A0A1B2I241"/>
<evidence type="ECO:0000313" key="1">
    <source>
        <dbReference type="EMBL" id="ANZ44030.1"/>
    </source>
</evidence>
<dbReference type="Pfam" id="PF00149">
    <property type="entry name" value="Metallophos"/>
    <property type="match status" value="1"/>
</dbReference>
<name>A0A1B2I241_9BACT</name>